<evidence type="ECO:0000256" key="1">
    <source>
        <dbReference type="SAM" id="Phobius"/>
    </source>
</evidence>
<name>A0ABR9MV81_9MICO</name>
<comment type="caution">
    <text evidence="2">The sequence shown here is derived from an EMBL/GenBank/DDBJ whole genome shotgun (WGS) entry which is preliminary data.</text>
</comment>
<proteinExistence type="predicted"/>
<sequence>MRLVAKELQRFAVRPAARWVAAGMLVYVVTVVVLAAFTSDGGGLARTVTDGELAGYALVPVLFACVAGALLAAGPNGGTRALLTVEPRRDRVYRLRAVAAALAVLPGVAAAYLLLASGLWGVALVAGPADDPGTTTDAAGLLPALAWSGARVLVLAGCAAVAGAAVGAAVGRWWAAVSVVPVALLGLEVILAGLAAERWSPLAHARAWVAGPAASDAGTSVGPWWLSGLFLLGAVAVVTTVGLLAFRRRELR</sequence>
<dbReference type="EMBL" id="JADAQT010000060">
    <property type="protein sequence ID" value="MBE1875297.1"/>
    <property type="molecule type" value="Genomic_DNA"/>
</dbReference>
<keyword evidence="1" id="KW-1133">Transmembrane helix</keyword>
<keyword evidence="1" id="KW-0812">Transmembrane</keyword>
<feature type="transmembrane region" description="Helical" evidence="1">
    <location>
        <begin position="95"/>
        <end position="124"/>
    </location>
</feature>
<feature type="transmembrane region" description="Helical" evidence="1">
    <location>
        <begin position="224"/>
        <end position="246"/>
    </location>
</feature>
<feature type="transmembrane region" description="Helical" evidence="1">
    <location>
        <begin position="20"/>
        <end position="38"/>
    </location>
</feature>
<evidence type="ECO:0008006" key="4">
    <source>
        <dbReference type="Google" id="ProtNLM"/>
    </source>
</evidence>
<protein>
    <recommendedName>
        <fullName evidence="4">ABC transporter permease</fullName>
    </recommendedName>
</protein>
<feature type="transmembrane region" description="Helical" evidence="1">
    <location>
        <begin position="144"/>
        <end position="166"/>
    </location>
</feature>
<dbReference type="Proteomes" id="UP000625527">
    <property type="component" value="Unassembled WGS sequence"/>
</dbReference>
<accession>A0ABR9MV81</accession>
<reference evidence="2 3" key="1">
    <citation type="submission" date="2020-10" db="EMBL/GenBank/DDBJ databases">
        <title>Myceligenerans pegani sp. nov., an endophytic actinomycete isolated from Peganum harmala L. in Xinjiang, China.</title>
        <authorList>
            <person name="Xin L."/>
        </authorList>
    </citation>
    <scope>NUCLEOTIDE SEQUENCE [LARGE SCALE GENOMIC DNA]</scope>
    <source>
        <strain evidence="2 3">TRM65318</strain>
    </source>
</reference>
<feature type="transmembrane region" description="Helical" evidence="1">
    <location>
        <begin position="173"/>
        <end position="196"/>
    </location>
</feature>
<dbReference type="RefSeq" id="WP_192861873.1">
    <property type="nucleotide sequence ID" value="NZ_JADAQT010000060.1"/>
</dbReference>
<keyword evidence="1" id="KW-0472">Membrane</keyword>
<feature type="transmembrane region" description="Helical" evidence="1">
    <location>
        <begin position="53"/>
        <end position="74"/>
    </location>
</feature>
<keyword evidence="3" id="KW-1185">Reference proteome</keyword>
<organism evidence="2 3">
    <name type="scientific">Myceligenerans pegani</name>
    <dbReference type="NCBI Taxonomy" id="2776917"/>
    <lineage>
        <taxon>Bacteria</taxon>
        <taxon>Bacillati</taxon>
        <taxon>Actinomycetota</taxon>
        <taxon>Actinomycetes</taxon>
        <taxon>Micrococcales</taxon>
        <taxon>Promicromonosporaceae</taxon>
        <taxon>Myceligenerans</taxon>
    </lineage>
</organism>
<evidence type="ECO:0000313" key="3">
    <source>
        <dbReference type="Proteomes" id="UP000625527"/>
    </source>
</evidence>
<evidence type="ECO:0000313" key="2">
    <source>
        <dbReference type="EMBL" id="MBE1875297.1"/>
    </source>
</evidence>
<gene>
    <name evidence="2" type="ORF">IHE71_06180</name>
</gene>